<accession>A0ACB9EIT5</accession>
<dbReference type="Proteomes" id="UP001055879">
    <property type="component" value="Linkage Group LG02"/>
</dbReference>
<reference evidence="2" key="1">
    <citation type="journal article" date="2022" name="Mol. Ecol. Resour.">
        <title>The genomes of chicory, endive, great burdock and yacon provide insights into Asteraceae palaeo-polyploidization history and plant inulin production.</title>
        <authorList>
            <person name="Fan W."/>
            <person name="Wang S."/>
            <person name="Wang H."/>
            <person name="Wang A."/>
            <person name="Jiang F."/>
            <person name="Liu H."/>
            <person name="Zhao H."/>
            <person name="Xu D."/>
            <person name="Zhang Y."/>
        </authorList>
    </citation>
    <scope>NUCLEOTIDE SEQUENCE [LARGE SCALE GENOMIC DNA]</scope>
    <source>
        <strain evidence="2">cv. Niubang</strain>
    </source>
</reference>
<evidence type="ECO:0000313" key="1">
    <source>
        <dbReference type="EMBL" id="KAI3758834.1"/>
    </source>
</evidence>
<organism evidence="1 2">
    <name type="scientific">Arctium lappa</name>
    <name type="common">Greater burdock</name>
    <name type="synonym">Lappa major</name>
    <dbReference type="NCBI Taxonomy" id="4217"/>
    <lineage>
        <taxon>Eukaryota</taxon>
        <taxon>Viridiplantae</taxon>
        <taxon>Streptophyta</taxon>
        <taxon>Embryophyta</taxon>
        <taxon>Tracheophyta</taxon>
        <taxon>Spermatophyta</taxon>
        <taxon>Magnoliopsida</taxon>
        <taxon>eudicotyledons</taxon>
        <taxon>Gunneridae</taxon>
        <taxon>Pentapetalae</taxon>
        <taxon>asterids</taxon>
        <taxon>campanulids</taxon>
        <taxon>Asterales</taxon>
        <taxon>Asteraceae</taxon>
        <taxon>Carduoideae</taxon>
        <taxon>Cardueae</taxon>
        <taxon>Arctiinae</taxon>
        <taxon>Arctium</taxon>
    </lineage>
</organism>
<gene>
    <name evidence="1" type="ORF">L6452_06406</name>
</gene>
<comment type="caution">
    <text evidence="1">The sequence shown here is derived from an EMBL/GenBank/DDBJ whole genome shotgun (WGS) entry which is preliminary data.</text>
</comment>
<name>A0ACB9EIT5_ARCLA</name>
<reference evidence="1 2" key="2">
    <citation type="journal article" date="2022" name="Mol. Ecol. Resour.">
        <title>The genomes of chicory, endive, great burdock and yacon provide insights into Asteraceae paleo-polyploidization history and plant inulin production.</title>
        <authorList>
            <person name="Fan W."/>
            <person name="Wang S."/>
            <person name="Wang H."/>
            <person name="Wang A."/>
            <person name="Jiang F."/>
            <person name="Liu H."/>
            <person name="Zhao H."/>
            <person name="Xu D."/>
            <person name="Zhang Y."/>
        </authorList>
    </citation>
    <scope>NUCLEOTIDE SEQUENCE [LARGE SCALE GENOMIC DNA]</scope>
    <source>
        <strain evidence="2">cv. Niubang</strain>
    </source>
</reference>
<evidence type="ECO:0000313" key="2">
    <source>
        <dbReference type="Proteomes" id="UP001055879"/>
    </source>
</evidence>
<sequence>MTRIAYRAESLNRAGQVSCIEDFYFALGMHQFIETVCQLSAVVAKKSGEADAAKLAAKVKFSDTSLAPRKSFVVT</sequence>
<keyword evidence="2" id="KW-1185">Reference proteome</keyword>
<dbReference type="EMBL" id="CM042048">
    <property type="protein sequence ID" value="KAI3758834.1"/>
    <property type="molecule type" value="Genomic_DNA"/>
</dbReference>
<proteinExistence type="predicted"/>
<protein>
    <submittedName>
        <fullName evidence="1">Uncharacterized protein</fullName>
    </submittedName>
</protein>